<evidence type="ECO:0008006" key="3">
    <source>
        <dbReference type="Google" id="ProtNLM"/>
    </source>
</evidence>
<dbReference type="AlphaFoldDB" id="A0A645HJE9"/>
<dbReference type="EMBL" id="VSSQ01093805">
    <property type="protein sequence ID" value="MPN38522.1"/>
    <property type="molecule type" value="Genomic_DNA"/>
</dbReference>
<feature type="transmembrane region" description="Helical" evidence="1">
    <location>
        <begin position="58"/>
        <end position="82"/>
    </location>
</feature>
<proteinExistence type="predicted"/>
<keyword evidence="1" id="KW-1133">Transmembrane helix</keyword>
<dbReference type="PANTHER" id="PTHR38438">
    <property type="entry name" value="RIBOFLAVIN TRANSPORTER RIBU"/>
    <property type="match status" value="1"/>
</dbReference>
<gene>
    <name evidence="2" type="ORF">SDC9_186046</name>
</gene>
<accession>A0A645HJE9</accession>
<dbReference type="GO" id="GO:0005886">
    <property type="term" value="C:plasma membrane"/>
    <property type="evidence" value="ECO:0007669"/>
    <property type="project" value="InterPro"/>
</dbReference>
<comment type="caution">
    <text evidence="2">The sequence shown here is derived from an EMBL/GenBank/DDBJ whole genome shotgun (WGS) entry which is preliminary data.</text>
</comment>
<feature type="transmembrane region" description="Helical" evidence="1">
    <location>
        <begin position="102"/>
        <end position="125"/>
    </location>
</feature>
<feature type="transmembrane region" description="Helical" evidence="1">
    <location>
        <begin position="7"/>
        <end position="26"/>
    </location>
</feature>
<dbReference type="PANTHER" id="PTHR38438:SF1">
    <property type="entry name" value="RIBOFLAVIN TRANSPORTER RIBU"/>
    <property type="match status" value="1"/>
</dbReference>
<keyword evidence="1" id="KW-0472">Membrane</keyword>
<organism evidence="2">
    <name type="scientific">bioreactor metagenome</name>
    <dbReference type="NCBI Taxonomy" id="1076179"/>
    <lineage>
        <taxon>unclassified sequences</taxon>
        <taxon>metagenomes</taxon>
        <taxon>ecological metagenomes</taxon>
    </lineage>
</organism>
<keyword evidence="1" id="KW-0812">Transmembrane</keyword>
<dbReference type="InterPro" id="IPR025720">
    <property type="entry name" value="RibU"/>
</dbReference>
<protein>
    <recommendedName>
        <fullName evidence="3">Riboflavin transporter RibU</fullName>
    </recommendedName>
</protein>
<evidence type="ECO:0000313" key="2">
    <source>
        <dbReference type="EMBL" id="MPN38522.1"/>
    </source>
</evidence>
<sequence length="142" mass="15174">MVQAFGWIPALFSLLIKDLLFTLIHQGAGGPIGMLMNTTAGLVFVSILSLLKTRTAKYIGYSLSSLAASLVMLIMNFLFLPLYTGMSFADAGSALGVGTSGLILTIIGFNIIKFLANSFIGDIAYSRIKKIFNNKDLKGGSK</sequence>
<dbReference type="GO" id="GO:0032217">
    <property type="term" value="F:riboflavin transmembrane transporter activity"/>
    <property type="evidence" value="ECO:0007669"/>
    <property type="project" value="InterPro"/>
</dbReference>
<name>A0A645HJE9_9ZZZZ</name>
<reference evidence="2" key="1">
    <citation type="submission" date="2019-08" db="EMBL/GenBank/DDBJ databases">
        <authorList>
            <person name="Kucharzyk K."/>
            <person name="Murdoch R.W."/>
            <person name="Higgins S."/>
            <person name="Loffler F."/>
        </authorList>
    </citation>
    <scope>NUCLEOTIDE SEQUENCE</scope>
</reference>
<feature type="transmembrane region" description="Helical" evidence="1">
    <location>
        <begin position="32"/>
        <end position="51"/>
    </location>
</feature>
<dbReference type="Gene3D" id="1.10.1760.20">
    <property type="match status" value="1"/>
</dbReference>
<evidence type="ECO:0000256" key="1">
    <source>
        <dbReference type="SAM" id="Phobius"/>
    </source>
</evidence>